<feature type="compositionally biased region" description="Low complexity" evidence="1">
    <location>
        <begin position="183"/>
        <end position="194"/>
    </location>
</feature>
<gene>
    <name evidence="2" type="ORF">EGK_07572</name>
</gene>
<name>G7NFD8_MACMU</name>
<accession>G7NFD8</accession>
<feature type="region of interest" description="Disordered" evidence="1">
    <location>
        <begin position="175"/>
        <end position="194"/>
    </location>
</feature>
<protein>
    <submittedName>
        <fullName evidence="2">Uncharacterized protein</fullName>
    </submittedName>
</protein>
<feature type="region of interest" description="Disordered" evidence="1">
    <location>
        <begin position="71"/>
        <end position="99"/>
    </location>
</feature>
<dbReference type="EMBL" id="CM001267">
    <property type="protein sequence ID" value="EHH23996.1"/>
    <property type="molecule type" value="Genomic_DNA"/>
</dbReference>
<sequence>MGRWGTGTPSGWNATPVRERSPLGKYLAKETEREITETQFTDDCLGAVMSPSPEGVGQLRSANLGGDCGGSRGVLTARRQGPDAGAAPKRQDYNSQDAAGQAASRLRRCGWQLRPLPGGGAAGSVLSGRRQRAGWVWAGFGDICGLGWGRLSPWLVRVGSRDPNPRLLQSKALTSTWRDAEPSSEAPQPSEPHITLPVVPRIRCPPFFFPRRPSYLPLTATWASLGEAQDGVLRGPGTQGHLWRV</sequence>
<organism evidence="2">
    <name type="scientific">Macaca mulatta</name>
    <name type="common">Rhesus macaque</name>
    <dbReference type="NCBI Taxonomy" id="9544"/>
    <lineage>
        <taxon>Eukaryota</taxon>
        <taxon>Metazoa</taxon>
        <taxon>Chordata</taxon>
        <taxon>Craniata</taxon>
        <taxon>Vertebrata</taxon>
        <taxon>Euteleostomi</taxon>
        <taxon>Mammalia</taxon>
        <taxon>Eutheria</taxon>
        <taxon>Euarchontoglires</taxon>
        <taxon>Primates</taxon>
        <taxon>Haplorrhini</taxon>
        <taxon>Catarrhini</taxon>
        <taxon>Cercopithecidae</taxon>
        <taxon>Cercopithecinae</taxon>
        <taxon>Macaca</taxon>
    </lineage>
</organism>
<dbReference type="Proteomes" id="UP000013456">
    <property type="component" value="Chromosome 15"/>
</dbReference>
<evidence type="ECO:0000313" key="2">
    <source>
        <dbReference type="EMBL" id="EHH23996.1"/>
    </source>
</evidence>
<dbReference type="AlphaFoldDB" id="G7NFD8"/>
<evidence type="ECO:0000256" key="1">
    <source>
        <dbReference type="SAM" id="MobiDB-lite"/>
    </source>
</evidence>
<reference evidence="2" key="1">
    <citation type="journal article" date="2011" name="Nat. Biotechnol.">
        <title>Genome sequencing and comparison of two nonhuman primate animal models, the cynomolgus and Chinese rhesus macaques.</title>
        <authorList>
            <person name="Yan G."/>
            <person name="Zhang G."/>
            <person name="Fang X."/>
            <person name="Zhang Y."/>
            <person name="Li C."/>
            <person name="Ling F."/>
            <person name="Cooper D.N."/>
            <person name="Li Q."/>
            <person name="Li Y."/>
            <person name="van Gool A.J."/>
            <person name="Du H."/>
            <person name="Chen J."/>
            <person name="Chen R."/>
            <person name="Zhang P."/>
            <person name="Huang Z."/>
            <person name="Thompson J.R."/>
            <person name="Meng Y."/>
            <person name="Bai Y."/>
            <person name="Wang J."/>
            <person name="Zhuo M."/>
            <person name="Wang T."/>
            <person name="Huang Y."/>
            <person name="Wei L."/>
            <person name="Li J."/>
            <person name="Wang Z."/>
            <person name="Hu H."/>
            <person name="Yang P."/>
            <person name="Le L."/>
            <person name="Stenson P.D."/>
            <person name="Li B."/>
            <person name="Liu X."/>
            <person name="Ball E.V."/>
            <person name="An N."/>
            <person name="Huang Q."/>
            <person name="Zhang Y."/>
            <person name="Fan W."/>
            <person name="Zhang X."/>
            <person name="Li Y."/>
            <person name="Wang W."/>
            <person name="Katze M.G."/>
            <person name="Su B."/>
            <person name="Nielsen R."/>
            <person name="Yang H."/>
            <person name="Wang J."/>
            <person name="Wang X."/>
            <person name="Wang J."/>
        </authorList>
    </citation>
    <scope>NUCLEOTIDE SEQUENCE [LARGE SCALE GENOMIC DNA]</scope>
    <source>
        <strain evidence="2">CR-5</strain>
    </source>
</reference>
<feature type="region of interest" description="Disordered" evidence="1">
    <location>
        <begin position="1"/>
        <end position="22"/>
    </location>
</feature>
<proteinExistence type="predicted"/>